<evidence type="ECO:0000256" key="4">
    <source>
        <dbReference type="ARBA" id="ARBA00009503"/>
    </source>
</evidence>
<dbReference type="FunFam" id="3.20.20.20:FF:000006">
    <property type="entry name" value="Dihydropteroate synthase"/>
    <property type="match status" value="1"/>
</dbReference>
<dbReference type="Pfam" id="PF00809">
    <property type="entry name" value="Pterin_bind"/>
    <property type="match status" value="1"/>
</dbReference>
<evidence type="ECO:0000256" key="7">
    <source>
        <dbReference type="ARBA" id="ARBA00022679"/>
    </source>
</evidence>
<keyword evidence="15" id="KW-1185">Reference proteome</keyword>
<evidence type="ECO:0000256" key="12">
    <source>
        <dbReference type="RuleBase" id="RU361205"/>
    </source>
</evidence>
<evidence type="ECO:0000256" key="5">
    <source>
        <dbReference type="ARBA" id="ARBA00012458"/>
    </source>
</evidence>
<evidence type="ECO:0000256" key="2">
    <source>
        <dbReference type="ARBA" id="ARBA00001946"/>
    </source>
</evidence>
<feature type="domain" description="Pterin-binding" evidence="13">
    <location>
        <begin position="25"/>
        <end position="278"/>
    </location>
</feature>
<evidence type="ECO:0000256" key="6">
    <source>
        <dbReference type="ARBA" id="ARBA00016919"/>
    </source>
</evidence>
<dbReference type="GO" id="GO:0005829">
    <property type="term" value="C:cytosol"/>
    <property type="evidence" value="ECO:0007669"/>
    <property type="project" value="TreeGrafter"/>
</dbReference>
<keyword evidence="9 12" id="KW-0460">Magnesium</keyword>
<dbReference type="PROSITE" id="PS50972">
    <property type="entry name" value="PTERIN_BINDING"/>
    <property type="match status" value="1"/>
</dbReference>
<dbReference type="EMBL" id="SIHI01000001">
    <property type="protein sequence ID" value="TWT57051.1"/>
    <property type="molecule type" value="Genomic_DNA"/>
</dbReference>
<dbReference type="Proteomes" id="UP000317243">
    <property type="component" value="Unassembled WGS sequence"/>
</dbReference>
<dbReference type="UniPathway" id="UPA00077">
    <property type="reaction ID" value="UER00156"/>
</dbReference>
<gene>
    <name evidence="14" type="primary">folP</name>
    <name evidence="14" type="ORF">KOR42_04090</name>
</gene>
<dbReference type="GO" id="GO:0046656">
    <property type="term" value="P:folic acid biosynthetic process"/>
    <property type="evidence" value="ECO:0007669"/>
    <property type="project" value="UniProtKB-KW"/>
</dbReference>
<comment type="similarity">
    <text evidence="4 12">Belongs to the DHPS family.</text>
</comment>
<evidence type="ECO:0000259" key="13">
    <source>
        <dbReference type="PROSITE" id="PS50972"/>
    </source>
</evidence>
<name>A0A5C5X402_9PLAN</name>
<comment type="catalytic activity">
    <reaction evidence="1">
        <text>(7,8-dihydropterin-6-yl)methyl diphosphate + 4-aminobenzoate = 7,8-dihydropteroate + diphosphate</text>
        <dbReference type="Rhea" id="RHEA:19949"/>
        <dbReference type="ChEBI" id="CHEBI:17836"/>
        <dbReference type="ChEBI" id="CHEBI:17839"/>
        <dbReference type="ChEBI" id="CHEBI:33019"/>
        <dbReference type="ChEBI" id="CHEBI:72950"/>
        <dbReference type="EC" id="2.5.1.15"/>
    </reaction>
</comment>
<dbReference type="PANTHER" id="PTHR20941:SF1">
    <property type="entry name" value="FOLIC ACID SYNTHESIS PROTEIN FOL1"/>
    <property type="match status" value="1"/>
</dbReference>
<comment type="function">
    <text evidence="12">Catalyzes the condensation of para-aminobenzoate (pABA) with 6-hydroxymethyl-7,8-dihydropterin diphosphate (DHPt-PP) to form 7,8-dihydropteroate (H2Pte), the immediate precursor of folate derivatives.</text>
</comment>
<protein>
    <recommendedName>
        <fullName evidence="6 12">Dihydropteroate synthase</fullName>
        <shortName evidence="12">DHPS</shortName>
        <ecNumber evidence="5 12">2.5.1.15</ecNumber>
    </recommendedName>
    <alternativeName>
        <fullName evidence="11 12">Dihydropteroate pyrophosphorylase</fullName>
    </alternativeName>
</protein>
<evidence type="ECO:0000313" key="14">
    <source>
        <dbReference type="EMBL" id="TWT57051.1"/>
    </source>
</evidence>
<dbReference type="GO" id="GO:0004156">
    <property type="term" value="F:dihydropteroate synthase activity"/>
    <property type="evidence" value="ECO:0007669"/>
    <property type="project" value="UniProtKB-EC"/>
</dbReference>
<evidence type="ECO:0000256" key="11">
    <source>
        <dbReference type="ARBA" id="ARBA00030193"/>
    </source>
</evidence>
<evidence type="ECO:0000256" key="10">
    <source>
        <dbReference type="ARBA" id="ARBA00022909"/>
    </source>
</evidence>
<comment type="caution">
    <text evidence="14">The sequence shown here is derived from an EMBL/GenBank/DDBJ whole genome shotgun (WGS) entry which is preliminary data.</text>
</comment>
<dbReference type="PANTHER" id="PTHR20941">
    <property type="entry name" value="FOLATE SYNTHESIS PROTEINS"/>
    <property type="match status" value="1"/>
</dbReference>
<proteinExistence type="inferred from homology"/>
<dbReference type="NCBIfam" id="TIGR01496">
    <property type="entry name" value="DHPS"/>
    <property type="match status" value="1"/>
</dbReference>
<dbReference type="AlphaFoldDB" id="A0A5C5X402"/>
<dbReference type="Gene3D" id="3.20.20.20">
    <property type="entry name" value="Dihydropteroate synthase-like"/>
    <property type="match status" value="1"/>
</dbReference>
<evidence type="ECO:0000313" key="15">
    <source>
        <dbReference type="Proteomes" id="UP000317243"/>
    </source>
</evidence>
<dbReference type="PROSITE" id="PS00793">
    <property type="entry name" value="DHPS_2"/>
    <property type="match status" value="1"/>
</dbReference>
<evidence type="ECO:0000256" key="1">
    <source>
        <dbReference type="ARBA" id="ARBA00000012"/>
    </source>
</evidence>
<keyword evidence="8 12" id="KW-0479">Metal-binding</keyword>
<reference evidence="14 15" key="1">
    <citation type="submission" date="2019-02" db="EMBL/GenBank/DDBJ databases">
        <title>Deep-cultivation of Planctomycetes and their phenomic and genomic characterization uncovers novel biology.</title>
        <authorList>
            <person name="Wiegand S."/>
            <person name="Jogler M."/>
            <person name="Boedeker C."/>
            <person name="Pinto D."/>
            <person name="Vollmers J."/>
            <person name="Rivas-Marin E."/>
            <person name="Kohn T."/>
            <person name="Peeters S.H."/>
            <person name="Heuer A."/>
            <person name="Rast P."/>
            <person name="Oberbeckmann S."/>
            <person name="Bunk B."/>
            <person name="Jeske O."/>
            <person name="Meyerdierks A."/>
            <person name="Storesund J.E."/>
            <person name="Kallscheuer N."/>
            <person name="Luecker S."/>
            <person name="Lage O.M."/>
            <person name="Pohl T."/>
            <person name="Merkel B.J."/>
            <person name="Hornburger P."/>
            <person name="Mueller R.-W."/>
            <person name="Bruemmer F."/>
            <person name="Labrenz M."/>
            <person name="Spormann A.M."/>
            <person name="Op Den Camp H."/>
            <person name="Overmann J."/>
            <person name="Amann R."/>
            <person name="Jetten M.S.M."/>
            <person name="Mascher T."/>
            <person name="Medema M.H."/>
            <person name="Devos D.P."/>
            <person name="Kaster A.-K."/>
            <person name="Ovreas L."/>
            <person name="Rohde M."/>
            <person name="Galperin M.Y."/>
            <person name="Jogler C."/>
        </authorList>
    </citation>
    <scope>NUCLEOTIDE SEQUENCE [LARGE SCALE GENOMIC DNA]</scope>
    <source>
        <strain evidence="14 15">KOR42</strain>
    </source>
</reference>
<dbReference type="GO" id="GO:0046654">
    <property type="term" value="P:tetrahydrofolate biosynthetic process"/>
    <property type="evidence" value="ECO:0007669"/>
    <property type="project" value="UniProtKB-UniPathway"/>
</dbReference>
<dbReference type="GO" id="GO:0046872">
    <property type="term" value="F:metal ion binding"/>
    <property type="evidence" value="ECO:0007669"/>
    <property type="project" value="UniProtKB-KW"/>
</dbReference>
<dbReference type="InterPro" id="IPR045031">
    <property type="entry name" value="DHP_synth-like"/>
</dbReference>
<keyword evidence="7 12" id="KW-0808">Transferase</keyword>
<dbReference type="CDD" id="cd00739">
    <property type="entry name" value="DHPS"/>
    <property type="match status" value="1"/>
</dbReference>
<evidence type="ECO:0000256" key="3">
    <source>
        <dbReference type="ARBA" id="ARBA00004763"/>
    </source>
</evidence>
<evidence type="ECO:0000256" key="9">
    <source>
        <dbReference type="ARBA" id="ARBA00022842"/>
    </source>
</evidence>
<accession>A0A5C5X402</accession>
<comment type="cofactor">
    <cofactor evidence="2 12">
        <name>Mg(2+)</name>
        <dbReference type="ChEBI" id="CHEBI:18420"/>
    </cofactor>
</comment>
<keyword evidence="10 12" id="KW-0289">Folate biosynthesis</keyword>
<dbReference type="RefSeq" id="WP_231740588.1">
    <property type="nucleotide sequence ID" value="NZ_SIHI01000001.1"/>
</dbReference>
<sequence>MRQSDPTIERTWRFDQTTWKNGPIPGIMGIVNVTPDSFSDGGCWIAPERAIEHGLMLVEQGADILDIGGESTRPGASPVSEDEEILRVRPVIEGLVKQTNAPISIDTMKASVAKVALDAGAKIINDVSGFDFDSEMIHVASRSECGVIIMHMLGTPQTMQDDPVYDDVVREVSEYLSARVDAISQSGIDPERIVIDPGIGFGKTAEHNLELLTNIRRLHDTGRPVLIGHSRKRFLGKLIGRKLEERLAGTVGVSIALAQQSVKLIRVHDVASVKDALIAWKKLQTND</sequence>
<dbReference type="InterPro" id="IPR011005">
    <property type="entry name" value="Dihydropteroate_synth-like_sf"/>
</dbReference>
<dbReference type="EC" id="2.5.1.15" evidence="5 12"/>
<dbReference type="InterPro" id="IPR000489">
    <property type="entry name" value="Pterin-binding_dom"/>
</dbReference>
<comment type="pathway">
    <text evidence="3 12">Cofactor biosynthesis; tetrahydrofolate biosynthesis; 7,8-dihydrofolate from 2-amino-4-hydroxy-6-hydroxymethyl-7,8-dihydropteridine diphosphate and 4-aminobenzoate: step 1/2.</text>
</comment>
<dbReference type="InterPro" id="IPR006390">
    <property type="entry name" value="DHP_synth_dom"/>
</dbReference>
<organism evidence="14 15">
    <name type="scientific">Thalassoglobus neptunius</name>
    <dbReference type="NCBI Taxonomy" id="1938619"/>
    <lineage>
        <taxon>Bacteria</taxon>
        <taxon>Pseudomonadati</taxon>
        <taxon>Planctomycetota</taxon>
        <taxon>Planctomycetia</taxon>
        <taxon>Planctomycetales</taxon>
        <taxon>Planctomycetaceae</taxon>
        <taxon>Thalassoglobus</taxon>
    </lineage>
</organism>
<dbReference type="PROSITE" id="PS00792">
    <property type="entry name" value="DHPS_1"/>
    <property type="match status" value="1"/>
</dbReference>
<dbReference type="SUPFAM" id="SSF51717">
    <property type="entry name" value="Dihydropteroate synthetase-like"/>
    <property type="match status" value="1"/>
</dbReference>
<evidence type="ECO:0000256" key="8">
    <source>
        <dbReference type="ARBA" id="ARBA00022723"/>
    </source>
</evidence>